<accession>A0A250XRN2</accession>
<dbReference type="SMART" id="SM00553">
    <property type="entry name" value="SEP"/>
    <property type="match status" value="1"/>
</dbReference>
<dbReference type="OrthoDB" id="25887at2759"/>
<dbReference type="PANTHER" id="PTHR23333:SF20">
    <property type="entry name" value="NSFL1 COFACTOR P47"/>
    <property type="match status" value="1"/>
</dbReference>
<sequence>MQRSNAEEFRSKVDSLNHMSHIKSFGDLGGGPDSDSDDHDDVNDYYAGGKASGQLIRGAPEEKKGKGDKVSGVFDRARNSGAVDGSTADLEEPSKTFKGSGRTLTGGESSNQATSKTHVITFYRNSVFTVDNGPPRSINDPSNFRFIESISKGECPEELEPDAPGMALNVNLVRKEEDYAEPEKPKYHAFQGSCRTLASSSTTSSSADATASALPPPGGVLAGEWKGVNEDLPVTSLQLRMADGSRMVARFNHSHRVSDIRRFIRASRPDMQAPYHLMTSFPSQVIQDEDKSIEESGLLNAVIIQKNS</sequence>
<dbReference type="GO" id="GO:0000045">
    <property type="term" value="P:autophagosome assembly"/>
    <property type="evidence" value="ECO:0007669"/>
    <property type="project" value="TreeGrafter"/>
</dbReference>
<dbReference type="GO" id="GO:0007030">
    <property type="term" value="P:Golgi organization"/>
    <property type="evidence" value="ECO:0007669"/>
    <property type="project" value="TreeGrafter"/>
</dbReference>
<dbReference type="STRING" id="1157962.A0A250XRN2"/>
<dbReference type="SUPFAM" id="SSF102848">
    <property type="entry name" value="NSFL1 (p97 ATPase) cofactor p47, SEP domain"/>
    <property type="match status" value="1"/>
</dbReference>
<proteinExistence type="predicted"/>
<dbReference type="PROSITE" id="PS51399">
    <property type="entry name" value="SEP"/>
    <property type="match status" value="1"/>
</dbReference>
<dbReference type="CDD" id="cd01770">
    <property type="entry name" value="UBX_UBXN2"/>
    <property type="match status" value="1"/>
</dbReference>
<dbReference type="InterPro" id="IPR001012">
    <property type="entry name" value="UBX_dom"/>
</dbReference>
<gene>
    <name evidence="4" type="ORF">CEUSTIGMA_g13152.t1</name>
</gene>
<dbReference type="Gene3D" id="3.30.420.210">
    <property type="entry name" value="SEP domain"/>
    <property type="match status" value="1"/>
</dbReference>
<evidence type="ECO:0000259" key="2">
    <source>
        <dbReference type="PROSITE" id="PS50033"/>
    </source>
</evidence>
<dbReference type="Gene3D" id="3.10.20.90">
    <property type="entry name" value="Phosphatidylinositol 3-kinase Catalytic Subunit, Chain A, domain 1"/>
    <property type="match status" value="1"/>
</dbReference>
<feature type="compositionally biased region" description="Polar residues" evidence="1">
    <location>
        <begin position="102"/>
        <end position="112"/>
    </location>
</feature>
<dbReference type="Pfam" id="PF08059">
    <property type="entry name" value="SEP"/>
    <property type="match status" value="1"/>
</dbReference>
<feature type="domain" description="UBX" evidence="2">
    <location>
        <begin position="230"/>
        <end position="306"/>
    </location>
</feature>
<evidence type="ECO:0008006" key="6">
    <source>
        <dbReference type="Google" id="ProtNLM"/>
    </source>
</evidence>
<dbReference type="GO" id="GO:0061025">
    <property type="term" value="P:membrane fusion"/>
    <property type="evidence" value="ECO:0007669"/>
    <property type="project" value="TreeGrafter"/>
</dbReference>
<comment type="caution">
    <text evidence="4">The sequence shown here is derived from an EMBL/GenBank/DDBJ whole genome shotgun (WGS) entry which is preliminary data.</text>
</comment>
<dbReference type="EMBL" id="BEGY01000188">
    <property type="protein sequence ID" value="GAX85737.1"/>
    <property type="molecule type" value="Genomic_DNA"/>
</dbReference>
<dbReference type="InterPro" id="IPR012989">
    <property type="entry name" value="SEP_domain"/>
</dbReference>
<dbReference type="PROSITE" id="PS50033">
    <property type="entry name" value="UBX"/>
    <property type="match status" value="1"/>
</dbReference>
<evidence type="ECO:0000259" key="3">
    <source>
        <dbReference type="PROSITE" id="PS51399"/>
    </source>
</evidence>
<dbReference type="SUPFAM" id="SSF54236">
    <property type="entry name" value="Ubiquitin-like"/>
    <property type="match status" value="1"/>
</dbReference>
<evidence type="ECO:0000256" key="1">
    <source>
        <dbReference type="SAM" id="MobiDB-lite"/>
    </source>
</evidence>
<evidence type="ECO:0000313" key="4">
    <source>
        <dbReference type="EMBL" id="GAX85737.1"/>
    </source>
</evidence>
<evidence type="ECO:0000313" key="5">
    <source>
        <dbReference type="Proteomes" id="UP000232323"/>
    </source>
</evidence>
<dbReference type="GO" id="GO:0031468">
    <property type="term" value="P:nuclear membrane reassembly"/>
    <property type="evidence" value="ECO:0007669"/>
    <property type="project" value="TreeGrafter"/>
</dbReference>
<dbReference type="GO" id="GO:0043130">
    <property type="term" value="F:ubiquitin binding"/>
    <property type="evidence" value="ECO:0007669"/>
    <property type="project" value="TreeGrafter"/>
</dbReference>
<feature type="domain" description="SEP" evidence="3">
    <location>
        <begin position="115"/>
        <end position="180"/>
    </location>
</feature>
<keyword evidence="5" id="KW-1185">Reference proteome</keyword>
<reference evidence="4 5" key="1">
    <citation type="submission" date="2017-08" db="EMBL/GenBank/DDBJ databases">
        <title>Acidophilic green algal genome provides insights into adaptation to an acidic environment.</title>
        <authorList>
            <person name="Hirooka S."/>
            <person name="Hirose Y."/>
            <person name="Kanesaki Y."/>
            <person name="Higuchi S."/>
            <person name="Fujiwara T."/>
            <person name="Onuma R."/>
            <person name="Era A."/>
            <person name="Ohbayashi R."/>
            <person name="Uzuka A."/>
            <person name="Nozaki H."/>
            <person name="Yoshikawa H."/>
            <person name="Miyagishima S.Y."/>
        </authorList>
    </citation>
    <scope>NUCLEOTIDE SEQUENCE [LARGE SCALE GENOMIC DNA]</scope>
    <source>
        <strain evidence="4 5">NIES-2499</strain>
    </source>
</reference>
<dbReference type="AlphaFoldDB" id="A0A250XRN2"/>
<dbReference type="InterPro" id="IPR036241">
    <property type="entry name" value="NSFL1C_SEP_dom_sf"/>
</dbReference>
<dbReference type="GO" id="GO:0005829">
    <property type="term" value="C:cytosol"/>
    <property type="evidence" value="ECO:0007669"/>
    <property type="project" value="TreeGrafter"/>
</dbReference>
<dbReference type="GO" id="GO:0005634">
    <property type="term" value="C:nucleus"/>
    <property type="evidence" value="ECO:0007669"/>
    <property type="project" value="TreeGrafter"/>
</dbReference>
<protein>
    <recommendedName>
        <fullName evidence="6">UBX domain-containing protein</fullName>
    </recommendedName>
</protein>
<feature type="compositionally biased region" description="Basic and acidic residues" evidence="1">
    <location>
        <begin position="59"/>
        <end position="69"/>
    </location>
</feature>
<dbReference type="GO" id="GO:0043161">
    <property type="term" value="P:proteasome-mediated ubiquitin-dependent protein catabolic process"/>
    <property type="evidence" value="ECO:0007669"/>
    <property type="project" value="TreeGrafter"/>
</dbReference>
<organism evidence="4 5">
    <name type="scientific">Chlamydomonas eustigma</name>
    <dbReference type="NCBI Taxonomy" id="1157962"/>
    <lineage>
        <taxon>Eukaryota</taxon>
        <taxon>Viridiplantae</taxon>
        <taxon>Chlorophyta</taxon>
        <taxon>core chlorophytes</taxon>
        <taxon>Chlorophyceae</taxon>
        <taxon>CS clade</taxon>
        <taxon>Chlamydomonadales</taxon>
        <taxon>Chlamydomonadaceae</taxon>
        <taxon>Chlamydomonas</taxon>
    </lineage>
</organism>
<feature type="region of interest" description="Disordered" evidence="1">
    <location>
        <begin position="21"/>
        <end position="112"/>
    </location>
</feature>
<feature type="compositionally biased region" description="Acidic residues" evidence="1">
    <location>
        <begin position="34"/>
        <end position="43"/>
    </location>
</feature>
<dbReference type="InterPro" id="IPR029071">
    <property type="entry name" value="Ubiquitin-like_domsf"/>
</dbReference>
<dbReference type="SMART" id="SM00166">
    <property type="entry name" value="UBX"/>
    <property type="match status" value="1"/>
</dbReference>
<dbReference type="Pfam" id="PF00789">
    <property type="entry name" value="UBX"/>
    <property type="match status" value="1"/>
</dbReference>
<name>A0A250XRN2_9CHLO</name>
<dbReference type="Proteomes" id="UP000232323">
    <property type="component" value="Unassembled WGS sequence"/>
</dbReference>
<dbReference type="PANTHER" id="PTHR23333">
    <property type="entry name" value="UBX DOMAIN CONTAINING PROTEIN"/>
    <property type="match status" value="1"/>
</dbReference>